<dbReference type="GO" id="GO:0016887">
    <property type="term" value="F:ATP hydrolysis activity"/>
    <property type="evidence" value="ECO:0007669"/>
    <property type="project" value="InterPro"/>
</dbReference>
<dbReference type="InterPro" id="IPR003593">
    <property type="entry name" value="AAA+_ATPase"/>
</dbReference>
<dbReference type="PANTHER" id="PTHR24221:SF654">
    <property type="entry name" value="ATP-BINDING CASSETTE SUB-FAMILY B MEMBER 6"/>
    <property type="match status" value="1"/>
</dbReference>
<dbReference type="GO" id="GO:0005886">
    <property type="term" value="C:plasma membrane"/>
    <property type="evidence" value="ECO:0007669"/>
    <property type="project" value="UniProtKB-SubCell"/>
</dbReference>
<evidence type="ECO:0000256" key="8">
    <source>
        <dbReference type="ARBA" id="ARBA00023136"/>
    </source>
</evidence>
<dbReference type="GO" id="GO:0034040">
    <property type="term" value="F:ATPase-coupled lipid transmembrane transporter activity"/>
    <property type="evidence" value="ECO:0007669"/>
    <property type="project" value="TreeGrafter"/>
</dbReference>
<dbReference type="EMBL" id="CP017831">
    <property type="protein sequence ID" value="AOZ97424.1"/>
    <property type="molecule type" value="Genomic_DNA"/>
</dbReference>
<dbReference type="Proteomes" id="UP000179284">
    <property type="component" value="Chromosome I"/>
</dbReference>
<name>A0A1D9P511_9FIRM</name>
<evidence type="ECO:0000256" key="7">
    <source>
        <dbReference type="ARBA" id="ARBA00022989"/>
    </source>
</evidence>
<evidence type="ECO:0000256" key="5">
    <source>
        <dbReference type="ARBA" id="ARBA00022741"/>
    </source>
</evidence>
<accession>A0A1D9P511</accession>
<dbReference type="FunFam" id="3.40.50.300:FF:000854">
    <property type="entry name" value="Multidrug ABC transporter ATP-binding protein"/>
    <property type="match status" value="1"/>
</dbReference>
<dbReference type="InterPro" id="IPR039421">
    <property type="entry name" value="Type_1_exporter"/>
</dbReference>
<keyword evidence="5" id="KW-0547">Nucleotide-binding</keyword>
<sequence>MNETKKVSMFTKLNYIFDKKQKGQLILLAVLILIGGVVETLGVSMMLPVVSAILKPEAIHRQIDKRPELQSIVNFLHIDTDLKLITVLVVVVIFLFVFKNLYLLFLVYKQNTFISRARNDMISRVMREFLNRPYEAYLGADIPTVFRITDSDIPKTFTLMLSILSLATEFVVSTCLGIVLLLVNWQMTLLMIFVLLILTLIITKVLKPRLNRIGRKNQETQSRIAKWRLQAIYGLKDVKVLNRQDFFIRNYYESGKLGADIDRNYIVLNNIPRLLIETVFVAVVLLYVLLYLVNGGDATALLPQISAFGVAAVRIMPSVNRINTYLTQIAYNQFSLDFVYNNLTESMKEDKEMRAERAAIAGPELHLEKEISLKDITFAYPDAEVNIFTDANMVVPKGKSVGIMGPSGAGKSTIVDVLLGLLHVKSGEVLCDGSNIFSNYDSWLAQIGYIPQSIYLVDESIRANIAFGIDEDQIDDNRIWEVMKEAQLADFVKTLPEGLDTRIGDRGVRLSGGQRQRIGIARALYHNPEILVFDEATSALDNETEAAVMEAINSFHGKKTMVIIAHRLNTIANCDIIYEVKDEKIHETSLEGRTIIQ</sequence>
<dbReference type="PROSITE" id="PS00211">
    <property type="entry name" value="ABC_TRANSPORTER_1"/>
    <property type="match status" value="1"/>
</dbReference>
<dbReference type="RefSeq" id="WP_236845926.1">
    <property type="nucleotide sequence ID" value="NZ_CP017831.1"/>
</dbReference>
<evidence type="ECO:0000256" key="1">
    <source>
        <dbReference type="ARBA" id="ARBA00004651"/>
    </source>
</evidence>
<dbReference type="InterPro" id="IPR003439">
    <property type="entry name" value="ABC_transporter-like_ATP-bd"/>
</dbReference>
<evidence type="ECO:0000256" key="9">
    <source>
        <dbReference type="SAM" id="Phobius"/>
    </source>
</evidence>
<dbReference type="SMART" id="SM00382">
    <property type="entry name" value="AAA"/>
    <property type="match status" value="1"/>
</dbReference>
<feature type="transmembrane region" description="Helical" evidence="9">
    <location>
        <begin position="274"/>
        <end position="292"/>
    </location>
</feature>
<feature type="domain" description="ABC transporter" evidence="10">
    <location>
        <begin position="371"/>
        <end position="596"/>
    </location>
</feature>
<dbReference type="GO" id="GO:0140359">
    <property type="term" value="F:ABC-type transporter activity"/>
    <property type="evidence" value="ECO:0007669"/>
    <property type="project" value="InterPro"/>
</dbReference>
<feature type="transmembrane region" description="Helical" evidence="9">
    <location>
        <begin position="157"/>
        <end position="183"/>
    </location>
</feature>
<evidence type="ECO:0000256" key="6">
    <source>
        <dbReference type="ARBA" id="ARBA00022840"/>
    </source>
</evidence>
<comment type="subcellular location">
    <subcellularLocation>
        <location evidence="1">Cell membrane</location>
        <topology evidence="1">Multi-pass membrane protein</topology>
    </subcellularLocation>
</comment>
<dbReference type="SUPFAM" id="SSF90123">
    <property type="entry name" value="ABC transporter transmembrane region"/>
    <property type="match status" value="1"/>
</dbReference>
<keyword evidence="3" id="KW-1003">Cell membrane</keyword>
<dbReference type="Gene3D" id="3.40.50.300">
    <property type="entry name" value="P-loop containing nucleotide triphosphate hydrolases"/>
    <property type="match status" value="1"/>
</dbReference>
<dbReference type="PROSITE" id="PS50893">
    <property type="entry name" value="ABC_TRANSPORTER_2"/>
    <property type="match status" value="1"/>
</dbReference>
<keyword evidence="7 9" id="KW-1133">Transmembrane helix</keyword>
<evidence type="ECO:0000313" key="13">
    <source>
        <dbReference type="Proteomes" id="UP000179284"/>
    </source>
</evidence>
<dbReference type="Gene3D" id="1.20.1560.10">
    <property type="entry name" value="ABC transporter type 1, transmembrane domain"/>
    <property type="match status" value="1"/>
</dbReference>
<reference evidence="13" key="1">
    <citation type="submission" date="2016-10" db="EMBL/GenBank/DDBJ databases">
        <title>The complete genome sequence of the rumen bacterium Butyrivibrio hungatei MB2003.</title>
        <authorList>
            <person name="Palevich N."/>
            <person name="Kelly W.J."/>
            <person name="Leahy S.C."/>
            <person name="Altermann E."/>
            <person name="Rakonjac J."/>
            <person name="Attwood G.T."/>
        </authorList>
    </citation>
    <scope>NUCLEOTIDE SEQUENCE [LARGE SCALE GENOMIC DNA]</scope>
    <source>
        <strain evidence="13">MB2003</strain>
    </source>
</reference>
<evidence type="ECO:0000256" key="4">
    <source>
        <dbReference type="ARBA" id="ARBA00022692"/>
    </source>
</evidence>
<feature type="transmembrane region" description="Helical" evidence="9">
    <location>
        <begin position="84"/>
        <end position="108"/>
    </location>
</feature>
<protein>
    <submittedName>
        <fullName evidence="12">ABC transporter ATP-binding/permease protein</fullName>
    </submittedName>
</protein>
<keyword evidence="13" id="KW-1185">Reference proteome</keyword>
<gene>
    <name evidence="12" type="ORF">bhn_I2392</name>
</gene>
<evidence type="ECO:0000256" key="2">
    <source>
        <dbReference type="ARBA" id="ARBA00022448"/>
    </source>
</evidence>
<dbReference type="KEGG" id="bhu:bhn_I2392"/>
<dbReference type="InterPro" id="IPR036640">
    <property type="entry name" value="ABC1_TM_sf"/>
</dbReference>
<keyword evidence="2" id="KW-0813">Transport</keyword>
<keyword evidence="4 9" id="KW-0812">Transmembrane</keyword>
<dbReference type="SUPFAM" id="SSF52540">
    <property type="entry name" value="P-loop containing nucleoside triphosphate hydrolases"/>
    <property type="match status" value="1"/>
</dbReference>
<dbReference type="InterPro" id="IPR027417">
    <property type="entry name" value="P-loop_NTPase"/>
</dbReference>
<dbReference type="PROSITE" id="PS50929">
    <property type="entry name" value="ABC_TM1F"/>
    <property type="match status" value="1"/>
</dbReference>
<feature type="transmembrane region" description="Helical" evidence="9">
    <location>
        <begin position="189"/>
        <end position="206"/>
    </location>
</feature>
<dbReference type="Pfam" id="PF00005">
    <property type="entry name" value="ABC_tran"/>
    <property type="match status" value="1"/>
</dbReference>
<evidence type="ECO:0000256" key="3">
    <source>
        <dbReference type="ARBA" id="ARBA00022475"/>
    </source>
</evidence>
<proteinExistence type="predicted"/>
<keyword evidence="8 9" id="KW-0472">Membrane</keyword>
<keyword evidence="6 12" id="KW-0067">ATP-binding</keyword>
<evidence type="ECO:0000259" key="11">
    <source>
        <dbReference type="PROSITE" id="PS50929"/>
    </source>
</evidence>
<dbReference type="InterPro" id="IPR011527">
    <property type="entry name" value="ABC1_TM_dom"/>
</dbReference>
<evidence type="ECO:0000313" key="12">
    <source>
        <dbReference type="EMBL" id="AOZ97424.1"/>
    </source>
</evidence>
<dbReference type="PANTHER" id="PTHR24221">
    <property type="entry name" value="ATP-BINDING CASSETTE SUB-FAMILY B"/>
    <property type="match status" value="1"/>
</dbReference>
<feature type="transmembrane region" description="Helical" evidence="9">
    <location>
        <begin position="25"/>
        <end position="47"/>
    </location>
</feature>
<dbReference type="Pfam" id="PF00664">
    <property type="entry name" value="ABC_membrane"/>
    <property type="match status" value="1"/>
</dbReference>
<evidence type="ECO:0000259" key="10">
    <source>
        <dbReference type="PROSITE" id="PS50893"/>
    </source>
</evidence>
<dbReference type="AlphaFoldDB" id="A0A1D9P511"/>
<organism evidence="12 13">
    <name type="scientific">Butyrivibrio hungatei</name>
    <dbReference type="NCBI Taxonomy" id="185008"/>
    <lineage>
        <taxon>Bacteria</taxon>
        <taxon>Bacillati</taxon>
        <taxon>Bacillota</taxon>
        <taxon>Clostridia</taxon>
        <taxon>Lachnospirales</taxon>
        <taxon>Lachnospiraceae</taxon>
        <taxon>Butyrivibrio</taxon>
    </lineage>
</organism>
<dbReference type="GO" id="GO:0005524">
    <property type="term" value="F:ATP binding"/>
    <property type="evidence" value="ECO:0007669"/>
    <property type="project" value="UniProtKB-KW"/>
</dbReference>
<feature type="domain" description="ABC transmembrane type-1" evidence="11">
    <location>
        <begin position="26"/>
        <end position="330"/>
    </location>
</feature>
<dbReference type="InterPro" id="IPR017871">
    <property type="entry name" value="ABC_transporter-like_CS"/>
</dbReference>